<organism evidence="2 3">
    <name type="scientific">Streptomyces macrolidinus</name>
    <dbReference type="NCBI Taxonomy" id="2952607"/>
    <lineage>
        <taxon>Bacteria</taxon>
        <taxon>Bacillati</taxon>
        <taxon>Actinomycetota</taxon>
        <taxon>Actinomycetes</taxon>
        <taxon>Kitasatosporales</taxon>
        <taxon>Streptomycetaceae</taxon>
        <taxon>Streptomyces</taxon>
    </lineage>
</organism>
<keyword evidence="1" id="KW-0472">Membrane</keyword>
<comment type="caution">
    <text evidence="2">The sequence shown here is derived from an EMBL/GenBank/DDBJ whole genome shotgun (WGS) entry which is preliminary data.</text>
</comment>
<reference evidence="2 3" key="1">
    <citation type="submission" date="2022-05" db="EMBL/GenBank/DDBJ databases">
        <title>Streptomyces sp. nov. RY43-2 isolated from soil of a peat swamp forest.</title>
        <authorList>
            <person name="Kanchanasin P."/>
            <person name="Tanasupawat S."/>
            <person name="Phongsopitanun W."/>
        </authorList>
    </citation>
    <scope>NUCLEOTIDE SEQUENCE [LARGE SCALE GENOMIC DNA]</scope>
    <source>
        <strain evidence="2 3">RY43-2</strain>
    </source>
</reference>
<dbReference type="Pfam" id="PF14079">
    <property type="entry name" value="DUF4260"/>
    <property type="match status" value="1"/>
</dbReference>
<dbReference type="InterPro" id="IPR025356">
    <property type="entry name" value="DUF4260"/>
</dbReference>
<gene>
    <name evidence="2" type="ORF">NGF19_16585</name>
</gene>
<name>A0ABT0ZFM5_9ACTN</name>
<proteinExistence type="predicted"/>
<accession>A0ABT0ZFM5</accession>
<evidence type="ECO:0000313" key="3">
    <source>
        <dbReference type="Proteomes" id="UP001523219"/>
    </source>
</evidence>
<dbReference type="EMBL" id="JAMWMR010000013">
    <property type="protein sequence ID" value="MCN9242390.1"/>
    <property type="molecule type" value="Genomic_DNA"/>
</dbReference>
<protein>
    <submittedName>
        <fullName evidence="2">DUF4260 domain-containing protein</fullName>
    </submittedName>
</protein>
<keyword evidence="1" id="KW-0812">Transmembrane</keyword>
<keyword evidence="3" id="KW-1185">Reference proteome</keyword>
<feature type="transmembrane region" description="Helical" evidence="1">
    <location>
        <begin position="32"/>
        <end position="49"/>
    </location>
</feature>
<dbReference type="RefSeq" id="WP_252425699.1">
    <property type="nucleotide sequence ID" value="NZ_JAMWMR010000013.1"/>
</dbReference>
<evidence type="ECO:0000256" key="1">
    <source>
        <dbReference type="SAM" id="Phobius"/>
    </source>
</evidence>
<dbReference type="Proteomes" id="UP001523219">
    <property type="component" value="Unassembled WGS sequence"/>
</dbReference>
<evidence type="ECO:0000313" key="2">
    <source>
        <dbReference type="EMBL" id="MCN9242390.1"/>
    </source>
</evidence>
<keyword evidence="1" id="KW-1133">Transmembrane helix</keyword>
<feature type="transmembrane region" description="Helical" evidence="1">
    <location>
        <begin position="55"/>
        <end position="75"/>
    </location>
</feature>
<sequence length="151" mass="16150">MTHDAAHDDAAHDGVQHDGAQGAIRSSASRQVRVAWGLLSALLLIWVVFEAVKYGGWAIVAAIAGVIAPDLSFFAGGRGPHQHGQLPRRAVPFYNLLHRVPVALAVTLTCLIPDAPAVAVPLFTFGLAWMQHIASDRALGYGLRTADGWQR</sequence>